<organism evidence="1 2">
    <name type="scientific">Viridibacillus arvi</name>
    <dbReference type="NCBI Taxonomy" id="263475"/>
    <lineage>
        <taxon>Bacteria</taxon>
        <taxon>Bacillati</taxon>
        <taxon>Bacillota</taxon>
        <taxon>Bacilli</taxon>
        <taxon>Bacillales</taxon>
        <taxon>Caryophanaceae</taxon>
        <taxon>Viridibacillus</taxon>
    </lineage>
</organism>
<dbReference type="PATRIC" id="fig|263475.3.peg.2131"/>
<protein>
    <recommendedName>
        <fullName evidence="3">DUF2507 domain-containing protein</fullName>
    </recommendedName>
</protein>
<dbReference type="InterPro" id="IPR019642">
    <property type="entry name" value="DUF2507"/>
</dbReference>
<gene>
    <name evidence="1" type="ORF">AMD00_08370</name>
</gene>
<dbReference type="PANTHER" id="PTHR35090">
    <property type="entry name" value="DNA-DIRECTED RNA POLYMERASE SUBUNIT I"/>
    <property type="match status" value="1"/>
</dbReference>
<comment type="caution">
    <text evidence="1">The sequence shown here is derived from an EMBL/GenBank/DDBJ whole genome shotgun (WGS) entry which is preliminary data.</text>
</comment>
<evidence type="ECO:0000313" key="2">
    <source>
        <dbReference type="Proteomes" id="UP000036867"/>
    </source>
</evidence>
<proteinExistence type="predicted"/>
<dbReference type="PANTHER" id="PTHR35090:SF1">
    <property type="entry name" value="SLR0144 PROTEIN"/>
    <property type="match status" value="1"/>
</dbReference>
<accession>A0A0M0LNB5</accession>
<sequence length="137" mass="16000">MSTTNTQNFPLFGYELIRDHVLSSVLGKNEEDILYWCGKELARKFPLYSMEEAVSFFQEAGWGELSIEKQSKDETFYTLTGDPEAMQFDKRCFRLESGFLAAQQEKISGFLTECYDEKKAKRGLVRFHVKWDLKDKL</sequence>
<reference evidence="2" key="1">
    <citation type="submission" date="2015-08" db="EMBL/GenBank/DDBJ databases">
        <title>Fjat-10028 dsm 16317.</title>
        <authorList>
            <person name="Liu B."/>
            <person name="Wang J."/>
            <person name="Zhu Y."/>
            <person name="Liu G."/>
            <person name="Chen Q."/>
            <person name="Chen Z."/>
            <person name="Lan J."/>
            <person name="Che J."/>
            <person name="Ge C."/>
            <person name="Shi H."/>
            <person name="Pan Z."/>
            <person name="Liu X."/>
        </authorList>
    </citation>
    <scope>NUCLEOTIDE SEQUENCE [LARGE SCALE GENOMIC DNA]</scope>
    <source>
        <strain evidence="2">DSM 16317</strain>
    </source>
</reference>
<dbReference type="STRING" id="263475.AMD00_08370"/>
<dbReference type="AlphaFoldDB" id="A0A0M0LNB5"/>
<dbReference type="OrthoDB" id="2965348at2"/>
<dbReference type="InterPro" id="IPR024096">
    <property type="entry name" value="NO_sig/Golgi_transp_ligand-bd"/>
</dbReference>
<keyword evidence="2" id="KW-1185">Reference proteome</keyword>
<dbReference type="Gene3D" id="3.30.1380.20">
    <property type="entry name" value="Trafficking protein particle complex subunit 3"/>
    <property type="match status" value="1"/>
</dbReference>
<dbReference type="EMBL" id="LILB01000001">
    <property type="protein sequence ID" value="KOO52397.1"/>
    <property type="molecule type" value="Genomic_DNA"/>
</dbReference>
<evidence type="ECO:0008006" key="3">
    <source>
        <dbReference type="Google" id="ProtNLM"/>
    </source>
</evidence>
<evidence type="ECO:0000313" key="1">
    <source>
        <dbReference type="EMBL" id="KOO52397.1"/>
    </source>
</evidence>
<dbReference type="SUPFAM" id="SSF111126">
    <property type="entry name" value="Ligand-binding domain in the NO signalling and Golgi transport"/>
    <property type="match status" value="1"/>
</dbReference>
<dbReference type="RefSeq" id="WP_053416562.1">
    <property type="nucleotide sequence ID" value="NZ_JBCMHV010000005.1"/>
</dbReference>
<dbReference type="Proteomes" id="UP000036867">
    <property type="component" value="Unassembled WGS sequence"/>
</dbReference>
<dbReference type="Pfam" id="PF10702">
    <property type="entry name" value="DUF2507"/>
    <property type="match status" value="1"/>
</dbReference>
<name>A0A0M0LNB5_9BACL</name>
<dbReference type="GeneID" id="301136119"/>